<accession>A0A6A5QJ71</accession>
<protein>
    <submittedName>
        <fullName evidence="2">Uncharacterized protein</fullName>
    </submittedName>
</protein>
<evidence type="ECO:0000313" key="2">
    <source>
        <dbReference type="EMBL" id="KAF1914890.1"/>
    </source>
</evidence>
<sequence length="164" mass="18390">MMLIGIWLFLRRRKWRQQRKQKDSRGSRSSNNPHHTEKAHTTVGADVRAYRATALSELSSGGGLTVDDKARRYSELASPVIAQEVHGDREFAAELQGSTVPLSTGHKETEMWYPNVPSHSAEQSVPWAEKKSGARLFDDAPIDDTDTVVDFNDRLRMVDKKGGV</sequence>
<name>A0A6A5QJ71_AMPQU</name>
<keyword evidence="3" id="KW-1185">Reference proteome</keyword>
<organism evidence="2 3">
    <name type="scientific">Ampelomyces quisqualis</name>
    <name type="common">Powdery mildew agent</name>
    <dbReference type="NCBI Taxonomy" id="50730"/>
    <lineage>
        <taxon>Eukaryota</taxon>
        <taxon>Fungi</taxon>
        <taxon>Dikarya</taxon>
        <taxon>Ascomycota</taxon>
        <taxon>Pezizomycotina</taxon>
        <taxon>Dothideomycetes</taxon>
        <taxon>Pleosporomycetidae</taxon>
        <taxon>Pleosporales</taxon>
        <taxon>Pleosporineae</taxon>
        <taxon>Phaeosphaeriaceae</taxon>
        <taxon>Ampelomyces</taxon>
    </lineage>
</organism>
<evidence type="ECO:0000256" key="1">
    <source>
        <dbReference type="SAM" id="MobiDB-lite"/>
    </source>
</evidence>
<dbReference type="EMBL" id="ML979137">
    <property type="protein sequence ID" value="KAF1914890.1"/>
    <property type="molecule type" value="Genomic_DNA"/>
</dbReference>
<feature type="region of interest" description="Disordered" evidence="1">
    <location>
        <begin position="18"/>
        <end position="45"/>
    </location>
</feature>
<evidence type="ECO:0000313" key="3">
    <source>
        <dbReference type="Proteomes" id="UP000800096"/>
    </source>
</evidence>
<dbReference type="Proteomes" id="UP000800096">
    <property type="component" value="Unassembled WGS sequence"/>
</dbReference>
<gene>
    <name evidence="2" type="ORF">BDU57DRAFT_520090</name>
</gene>
<dbReference type="AlphaFoldDB" id="A0A6A5QJ71"/>
<proteinExistence type="predicted"/>
<dbReference type="OrthoDB" id="3694586at2759"/>
<reference evidence="2" key="1">
    <citation type="journal article" date="2020" name="Stud. Mycol.">
        <title>101 Dothideomycetes genomes: a test case for predicting lifestyles and emergence of pathogens.</title>
        <authorList>
            <person name="Haridas S."/>
            <person name="Albert R."/>
            <person name="Binder M."/>
            <person name="Bloem J."/>
            <person name="Labutti K."/>
            <person name="Salamov A."/>
            <person name="Andreopoulos B."/>
            <person name="Baker S."/>
            <person name="Barry K."/>
            <person name="Bills G."/>
            <person name="Bluhm B."/>
            <person name="Cannon C."/>
            <person name="Castanera R."/>
            <person name="Culley D."/>
            <person name="Daum C."/>
            <person name="Ezra D."/>
            <person name="Gonzalez J."/>
            <person name="Henrissat B."/>
            <person name="Kuo A."/>
            <person name="Liang C."/>
            <person name="Lipzen A."/>
            <person name="Lutzoni F."/>
            <person name="Magnuson J."/>
            <person name="Mondo S."/>
            <person name="Nolan M."/>
            <person name="Ohm R."/>
            <person name="Pangilinan J."/>
            <person name="Park H.-J."/>
            <person name="Ramirez L."/>
            <person name="Alfaro M."/>
            <person name="Sun H."/>
            <person name="Tritt A."/>
            <person name="Yoshinaga Y."/>
            <person name="Zwiers L.-H."/>
            <person name="Turgeon B."/>
            <person name="Goodwin S."/>
            <person name="Spatafora J."/>
            <person name="Crous P."/>
            <person name="Grigoriev I."/>
        </authorList>
    </citation>
    <scope>NUCLEOTIDE SEQUENCE</scope>
    <source>
        <strain evidence="2">HMLAC05119</strain>
    </source>
</reference>